<feature type="compositionally biased region" description="Polar residues" evidence="1">
    <location>
        <begin position="574"/>
        <end position="590"/>
    </location>
</feature>
<name>A0A8H7RVX4_9FUNG</name>
<sequence length="1210" mass="135352">MDTFGIYDEDDPTLYTNGNYPTLSQFDLDLQQQAQAALQQGGWQDFDMFLPQVVSEVFYNNNNNNNGHITPPTTSPQQQQLSPPQQNFQQPLQQQEPVINIPQSFIDTNAIYNTALFGNIMLNNKIMNSNNNNNNNSTMPISPPLVSFDATPIVPSQWNTTTTTTNEPIETILKTEYPSPENLISSPASESKSQLDQVNFIDSLPPTVITPPSLHNINTTTVITSPSSSTSIATTTVTTPNDTILNSPLTNASSSSMIDQQQHLSAQQTMVTSQPVSTIATPPSTADASPPPLAASAPASSWNNSNNGFLEQQGNKVPIQRLKPPVTSTVQQTNGGLITSNGGRQQKKTAHNAIERRYRNNINDRIAELKNAVPALLHAKLKDARTAGKRSRAMEDDDDEAEDGEEFLDGVAVATKLNKATILRKATEYITHLKKTGEDMQQENTVLQHLLAQLPGGQEVLGRYRMQKVQREQDMQRQRLIERQQMTKQQQQQQQQQRKPGRKRTKTSSSPGMIEEYESGSTTGSDPATPPPNNVGNRVFMAIFACLTFFSSSPLTAGPSSSEQFQNHRHASRAASSVGETVGDSNNYTMAPTSSTNTSFISSLLPFDNTWTLLRTIIFVLFIGHLLFPYMRSLIFGRFPLNVKRVSRAKRVATRKRVQISNSAVSSAIGTITPGDQKCFRIYDIIIRSLEMNEDGPPRTWIGYLLQITKEAARLISRQAFGYEILYDEDDQLVLEDEWEQVCKWIKLNEIECLGGNPEITRWSMLHSCLRMINLVEVLDDEEHEYLPQMRARVYATASIEMAAILRNLPLANRLSRYFWRQAVYETSEDMRHPSNNDDGYMRSLVSMIQQQDHNIEDILQSQAWNETLQVIRYQVGQDHTNLSLSLTAPVLVPVAILSTLHLLDSLQTQFGRLIGHICDSSPTVSKNDNDITSSVGHEGYLFESILSVTRADDDHQRLAHWLAAVGMTVETLWKNDVKAAEHWMGTVVKRVPRALMVNNGNGQQDIVAYKNKMNQLDEQVKKHLVHILSGATLIKRGEQMAGIQQLQMAENIQQSIKKLKANKSIANSHQNNHHLESVVMALTEFSVAVIGLEAWISAWKQQGNNDEMNIREIRGQVTSSTIHLRRMIKWSFLMELPTNQMIARLSRLSGFVAQQLDEADSGFDCSDLESDDDGGDRVTSTLMYDTDVEEDEVLAKRADKAHDILHGIL</sequence>
<dbReference type="Pfam" id="PF00010">
    <property type="entry name" value="HLH"/>
    <property type="match status" value="1"/>
</dbReference>
<feature type="compositionally biased region" description="Low complexity" evidence="1">
    <location>
        <begin position="483"/>
        <end position="498"/>
    </location>
</feature>
<proteinExistence type="predicted"/>
<dbReference type="OrthoDB" id="2133190at2759"/>
<comment type="caution">
    <text evidence="3">The sequence shown here is derived from an EMBL/GenBank/DDBJ whole genome shotgun (WGS) entry which is preliminary data.</text>
</comment>
<dbReference type="Gene3D" id="4.10.280.10">
    <property type="entry name" value="Helix-loop-helix DNA-binding domain"/>
    <property type="match status" value="1"/>
</dbReference>
<dbReference type="AlphaFoldDB" id="A0A8H7RVX4"/>
<dbReference type="PANTHER" id="PTHR47336">
    <property type="entry name" value="TRANSCRIPTION FACTOR HMS1-RELATED"/>
    <property type="match status" value="1"/>
</dbReference>
<reference evidence="3 4" key="1">
    <citation type="submission" date="2020-12" db="EMBL/GenBank/DDBJ databases">
        <title>Metabolic potential, ecology and presence of endohyphal bacteria is reflected in genomic diversity of Mucoromycotina.</title>
        <authorList>
            <person name="Muszewska A."/>
            <person name="Okrasinska A."/>
            <person name="Steczkiewicz K."/>
            <person name="Drgas O."/>
            <person name="Orlowska M."/>
            <person name="Perlinska-Lenart U."/>
            <person name="Aleksandrzak-Piekarczyk T."/>
            <person name="Szatraj K."/>
            <person name="Zielenkiewicz U."/>
            <person name="Pilsyk S."/>
            <person name="Malc E."/>
            <person name="Mieczkowski P."/>
            <person name="Kruszewska J.S."/>
            <person name="Biernat P."/>
            <person name="Pawlowska J."/>
        </authorList>
    </citation>
    <scope>NUCLEOTIDE SEQUENCE [LARGE SCALE GENOMIC DNA]</scope>
    <source>
        <strain evidence="3 4">CBS 142.35</strain>
    </source>
</reference>
<protein>
    <recommendedName>
        <fullName evidence="2">BHLH domain-containing protein</fullName>
    </recommendedName>
</protein>
<gene>
    <name evidence="3" type="ORF">INT45_002756</name>
</gene>
<feature type="region of interest" description="Disordered" evidence="1">
    <location>
        <begin position="276"/>
        <end position="311"/>
    </location>
</feature>
<dbReference type="EMBL" id="JAEPRB010000243">
    <property type="protein sequence ID" value="KAG2218237.1"/>
    <property type="molecule type" value="Genomic_DNA"/>
</dbReference>
<dbReference type="SUPFAM" id="SSF47459">
    <property type="entry name" value="HLH, helix-loop-helix DNA-binding domain"/>
    <property type="match status" value="1"/>
</dbReference>
<evidence type="ECO:0000259" key="2">
    <source>
        <dbReference type="PROSITE" id="PS50888"/>
    </source>
</evidence>
<feature type="compositionally biased region" description="Polar residues" evidence="1">
    <location>
        <begin position="302"/>
        <end position="311"/>
    </location>
</feature>
<feature type="region of interest" description="Disordered" evidence="1">
    <location>
        <begin position="558"/>
        <end position="590"/>
    </location>
</feature>
<dbReference type="InterPro" id="IPR036638">
    <property type="entry name" value="HLH_DNA-bd_sf"/>
</dbReference>
<organism evidence="3 4">
    <name type="scientific">Circinella minor</name>
    <dbReference type="NCBI Taxonomy" id="1195481"/>
    <lineage>
        <taxon>Eukaryota</taxon>
        <taxon>Fungi</taxon>
        <taxon>Fungi incertae sedis</taxon>
        <taxon>Mucoromycota</taxon>
        <taxon>Mucoromycotina</taxon>
        <taxon>Mucoromycetes</taxon>
        <taxon>Mucorales</taxon>
        <taxon>Lichtheimiaceae</taxon>
        <taxon>Circinella</taxon>
    </lineage>
</organism>
<accession>A0A8H7RVX4</accession>
<keyword evidence="4" id="KW-1185">Reference proteome</keyword>
<feature type="region of interest" description="Disordered" evidence="1">
    <location>
        <begin position="325"/>
        <end position="348"/>
    </location>
</feature>
<dbReference type="SMART" id="SM00353">
    <property type="entry name" value="HLH"/>
    <property type="match status" value="1"/>
</dbReference>
<dbReference type="InterPro" id="IPR011598">
    <property type="entry name" value="bHLH_dom"/>
</dbReference>
<feature type="region of interest" description="Disordered" evidence="1">
    <location>
        <begin position="482"/>
        <end position="533"/>
    </location>
</feature>
<dbReference type="InterPro" id="IPR052099">
    <property type="entry name" value="Regulatory_TF_Diverse"/>
</dbReference>
<feature type="compositionally biased region" description="Low complexity" evidence="1">
    <location>
        <begin position="277"/>
        <end position="301"/>
    </location>
</feature>
<evidence type="ECO:0000313" key="3">
    <source>
        <dbReference type="EMBL" id="KAG2218237.1"/>
    </source>
</evidence>
<feature type="region of interest" description="Disordered" evidence="1">
    <location>
        <begin position="61"/>
        <end position="92"/>
    </location>
</feature>
<feature type="compositionally biased region" description="Polar residues" evidence="1">
    <location>
        <begin position="326"/>
        <end position="344"/>
    </location>
</feature>
<dbReference type="Proteomes" id="UP000646827">
    <property type="component" value="Unassembled WGS sequence"/>
</dbReference>
<dbReference type="PANTHER" id="PTHR47336:SF3">
    <property type="entry name" value="SERINE-RICH PROTEIN TYE7"/>
    <property type="match status" value="1"/>
</dbReference>
<dbReference type="GO" id="GO:0046983">
    <property type="term" value="F:protein dimerization activity"/>
    <property type="evidence" value="ECO:0007669"/>
    <property type="project" value="InterPro"/>
</dbReference>
<feature type="domain" description="BHLH" evidence="2">
    <location>
        <begin position="346"/>
        <end position="433"/>
    </location>
</feature>
<evidence type="ECO:0000313" key="4">
    <source>
        <dbReference type="Proteomes" id="UP000646827"/>
    </source>
</evidence>
<evidence type="ECO:0000256" key="1">
    <source>
        <dbReference type="SAM" id="MobiDB-lite"/>
    </source>
</evidence>
<dbReference type="PROSITE" id="PS50888">
    <property type="entry name" value="BHLH"/>
    <property type="match status" value="1"/>
</dbReference>